<name>A0A1I4XAF7_CHROL</name>
<keyword evidence="2" id="KW-1185">Reference proteome</keyword>
<dbReference type="AlphaFoldDB" id="A0A1I4XAF7"/>
<sequence>MPDIVLFNRVKVQNLDMVKGYKLSLICLKNS</sequence>
<evidence type="ECO:0000313" key="1">
    <source>
        <dbReference type="EMBL" id="SFN22642.1"/>
    </source>
</evidence>
<gene>
    <name evidence="1" type="ORF">SAMN05421594_1629</name>
</gene>
<reference evidence="2" key="1">
    <citation type="submission" date="2016-10" db="EMBL/GenBank/DDBJ databases">
        <authorList>
            <person name="Varghese N."/>
            <person name="Submissions S."/>
        </authorList>
    </citation>
    <scope>NUCLEOTIDE SEQUENCE [LARGE SCALE GENOMIC DNA]</scope>
    <source>
        <strain evidence="2">DSM 25575</strain>
    </source>
</reference>
<evidence type="ECO:0000313" key="2">
    <source>
        <dbReference type="Proteomes" id="UP000198769"/>
    </source>
</evidence>
<proteinExistence type="predicted"/>
<protein>
    <submittedName>
        <fullName evidence="1">Uncharacterized protein</fullName>
    </submittedName>
</protein>
<dbReference type="Proteomes" id="UP000198769">
    <property type="component" value="Unassembled WGS sequence"/>
</dbReference>
<dbReference type="EMBL" id="FOVD01000002">
    <property type="protein sequence ID" value="SFN22642.1"/>
    <property type="molecule type" value="Genomic_DNA"/>
</dbReference>
<organism evidence="1 2">
    <name type="scientific">Chryseobacterium oleae</name>
    <dbReference type="NCBI Taxonomy" id="491207"/>
    <lineage>
        <taxon>Bacteria</taxon>
        <taxon>Pseudomonadati</taxon>
        <taxon>Bacteroidota</taxon>
        <taxon>Flavobacteriia</taxon>
        <taxon>Flavobacteriales</taxon>
        <taxon>Weeksellaceae</taxon>
        <taxon>Chryseobacterium group</taxon>
        <taxon>Chryseobacterium</taxon>
    </lineage>
</organism>
<accession>A0A1I4XAF7</accession>